<dbReference type="EMBL" id="BK015586">
    <property type="protein sequence ID" value="DAE14562.1"/>
    <property type="molecule type" value="Genomic_DNA"/>
</dbReference>
<accession>A0A8S5Q6H6</accession>
<proteinExistence type="predicted"/>
<name>A0A8S5Q6H6_9CAUD</name>
<reference evidence="1" key="1">
    <citation type="journal article" date="2021" name="Proc. Natl. Acad. Sci. U.S.A.">
        <title>A Catalog of Tens of Thousands of Viruses from Human Metagenomes Reveals Hidden Associations with Chronic Diseases.</title>
        <authorList>
            <person name="Tisza M.J."/>
            <person name="Buck C.B."/>
        </authorList>
    </citation>
    <scope>NUCLEOTIDE SEQUENCE</scope>
    <source>
        <strain evidence="1">CtShp28</strain>
    </source>
</reference>
<evidence type="ECO:0000313" key="1">
    <source>
        <dbReference type="EMBL" id="DAE14562.1"/>
    </source>
</evidence>
<protein>
    <submittedName>
        <fullName evidence="1">Uncharacterized protein</fullName>
    </submittedName>
</protein>
<sequence>MARKIDIMSQINDIIAPLDEIGADAEKLAIEICDKHKKILRDEFKDEIQITKGKKPVYINGFTTIPLEGYLGSHGAKLWNKKYPLSHLLEDGHRIRNKNKGKFYKNKHGTHGNSVSSKGETGKGTNLTYGFNLWGFEEDAMIKEFEEGVDEILKKAGVK</sequence>
<organism evidence="1">
    <name type="scientific">Siphoviridae sp. ctShp28</name>
    <dbReference type="NCBI Taxonomy" id="2825512"/>
    <lineage>
        <taxon>Viruses</taxon>
        <taxon>Duplodnaviria</taxon>
        <taxon>Heunggongvirae</taxon>
        <taxon>Uroviricota</taxon>
        <taxon>Caudoviricetes</taxon>
    </lineage>
</organism>